<dbReference type="Pfam" id="PF00348">
    <property type="entry name" value="polyprenyl_synt"/>
    <property type="match status" value="1"/>
</dbReference>
<dbReference type="InterPro" id="IPR033749">
    <property type="entry name" value="Polyprenyl_synt_CS"/>
</dbReference>
<evidence type="ECO:0000256" key="5">
    <source>
        <dbReference type="ARBA" id="ARBA00022842"/>
    </source>
</evidence>
<name>A0A5N6S0K1_9BIFI</name>
<dbReference type="SFLD" id="SFLDS00005">
    <property type="entry name" value="Isoprenoid_Synthase_Type_I"/>
    <property type="match status" value="1"/>
</dbReference>
<dbReference type="PROSITE" id="PS00444">
    <property type="entry name" value="POLYPRENYL_SYNTHASE_2"/>
    <property type="match status" value="1"/>
</dbReference>
<dbReference type="PANTHER" id="PTHR12001:SF85">
    <property type="entry name" value="SHORT CHAIN ISOPRENYL DIPHOSPHATE SYNTHASE"/>
    <property type="match status" value="1"/>
</dbReference>
<keyword evidence="5" id="KW-0460">Magnesium</keyword>
<evidence type="ECO:0000256" key="6">
    <source>
        <dbReference type="RuleBase" id="RU004466"/>
    </source>
</evidence>
<dbReference type="GO" id="GO:0008299">
    <property type="term" value="P:isoprenoid biosynthetic process"/>
    <property type="evidence" value="ECO:0007669"/>
    <property type="project" value="InterPro"/>
</dbReference>
<organism evidence="7 8">
    <name type="scientific">Bifidobacterium tibiigranuli</name>
    <dbReference type="NCBI Taxonomy" id="2172043"/>
    <lineage>
        <taxon>Bacteria</taxon>
        <taxon>Bacillati</taxon>
        <taxon>Actinomycetota</taxon>
        <taxon>Actinomycetes</taxon>
        <taxon>Bifidobacteriales</taxon>
        <taxon>Bifidobacteriaceae</taxon>
        <taxon>Bifidobacterium</taxon>
    </lineage>
</organism>
<keyword evidence="8" id="KW-1185">Reference proteome</keyword>
<dbReference type="RefSeq" id="WP_152580926.1">
    <property type="nucleotide sequence ID" value="NZ_JAKVIV010000006.1"/>
</dbReference>
<evidence type="ECO:0000313" key="7">
    <source>
        <dbReference type="EMBL" id="KAE8128066.1"/>
    </source>
</evidence>
<evidence type="ECO:0000256" key="1">
    <source>
        <dbReference type="ARBA" id="ARBA00001946"/>
    </source>
</evidence>
<accession>A0A5N6S0K1</accession>
<dbReference type="PROSITE" id="PS00723">
    <property type="entry name" value="POLYPRENYL_SYNTHASE_1"/>
    <property type="match status" value="1"/>
</dbReference>
<comment type="caution">
    <text evidence="7">The sequence shown here is derived from an EMBL/GenBank/DDBJ whole genome shotgun (WGS) entry which is preliminary data.</text>
</comment>
<dbReference type="Gene3D" id="1.10.600.10">
    <property type="entry name" value="Farnesyl Diphosphate Synthase"/>
    <property type="match status" value="1"/>
</dbReference>
<evidence type="ECO:0000256" key="4">
    <source>
        <dbReference type="ARBA" id="ARBA00022723"/>
    </source>
</evidence>
<keyword evidence="4" id="KW-0479">Metal-binding</keyword>
<comment type="cofactor">
    <cofactor evidence="1">
        <name>Mg(2+)</name>
        <dbReference type="ChEBI" id="CHEBI:18420"/>
    </cofactor>
</comment>
<dbReference type="GO" id="GO:0004659">
    <property type="term" value="F:prenyltransferase activity"/>
    <property type="evidence" value="ECO:0007669"/>
    <property type="project" value="InterPro"/>
</dbReference>
<dbReference type="InterPro" id="IPR008949">
    <property type="entry name" value="Isoprenoid_synthase_dom_sf"/>
</dbReference>
<dbReference type="SUPFAM" id="SSF48576">
    <property type="entry name" value="Terpenoid synthases"/>
    <property type="match status" value="1"/>
</dbReference>
<dbReference type="GO" id="GO:0046872">
    <property type="term" value="F:metal ion binding"/>
    <property type="evidence" value="ECO:0007669"/>
    <property type="project" value="UniProtKB-KW"/>
</dbReference>
<reference evidence="7 8" key="1">
    <citation type="submission" date="2018-04" db="EMBL/GenBank/DDBJ databases">
        <authorList>
            <person name="Eckel V.P."/>
            <person name="Vogel R.F."/>
        </authorList>
    </citation>
    <scope>NUCLEOTIDE SEQUENCE [LARGE SCALE GENOMIC DNA]</scope>
    <source>
        <strain evidence="8">TMW 2.1764</strain>
    </source>
</reference>
<dbReference type="PANTHER" id="PTHR12001">
    <property type="entry name" value="GERANYLGERANYL PYROPHOSPHATE SYNTHASE"/>
    <property type="match status" value="1"/>
</dbReference>
<sequence>MSTDHDLRTLESRIGELTEAWIAPQFTQSTRSSHSTQFDGYSGLMPAVRAQAAASNAGGKRLRALLALSAFDAAQAIQQGNPENPKSANVSARIAMVDLAAAVEIYQTSALIHDDIIDDSDLRRGEPSAHKALEAASGDTRIGTGLAIMLGNTLATLSAHVAQEALGMLHNQVEGLRVFLAMQRNVAYGQVLDLSAEEIALDDPARLAAASLEVFRWKTASYTAIAPLELGFLAAGLTPERSHRHAVRIGEPLGIAFQLADDLIDVQGSSRSSGKPVGGDIREGKHTVLLADALQRANPADRARLVAIYGAPCRTDAEVRETIALFERTGALVQSEQRIAEQRSLAFAAIDSAVDDIAESIIADVTGAGNVSDASDNDSDNDSTFPRAKACAASILIEGCSHLLPQSQRTTRMRM</sequence>
<dbReference type="Proteomes" id="UP000325415">
    <property type="component" value="Unassembled WGS sequence"/>
</dbReference>
<evidence type="ECO:0000256" key="2">
    <source>
        <dbReference type="ARBA" id="ARBA00006706"/>
    </source>
</evidence>
<evidence type="ECO:0000256" key="3">
    <source>
        <dbReference type="ARBA" id="ARBA00022679"/>
    </source>
</evidence>
<dbReference type="OrthoDB" id="4497239at2"/>
<gene>
    <name evidence="7" type="ORF">DDE84_06655</name>
</gene>
<keyword evidence="3 6" id="KW-0808">Transferase</keyword>
<evidence type="ECO:0000313" key="8">
    <source>
        <dbReference type="Proteomes" id="UP000325415"/>
    </source>
</evidence>
<protein>
    <submittedName>
        <fullName evidence="7">Polyprenyl synthetase family protein</fullName>
    </submittedName>
</protein>
<comment type="similarity">
    <text evidence="2 6">Belongs to the FPP/GGPP synthase family.</text>
</comment>
<proteinExistence type="inferred from homology"/>
<dbReference type="EMBL" id="QDAG01000006">
    <property type="protein sequence ID" value="KAE8128066.1"/>
    <property type="molecule type" value="Genomic_DNA"/>
</dbReference>
<dbReference type="InterPro" id="IPR000092">
    <property type="entry name" value="Polyprenyl_synt"/>
</dbReference>
<dbReference type="AlphaFoldDB" id="A0A5N6S0K1"/>
<dbReference type="GeneID" id="78127361"/>